<reference evidence="10 11" key="1">
    <citation type="submission" date="2020-03" db="EMBL/GenBank/DDBJ databases">
        <title>Roseomonas selenitidurans sp. nov. isolated from urban soil.</title>
        <authorList>
            <person name="Liu H."/>
        </authorList>
    </citation>
    <scope>NUCLEOTIDE SEQUENCE [LARGE SCALE GENOMIC DNA]</scope>
    <source>
        <strain evidence="10 11">BU-1</strain>
    </source>
</reference>
<accession>A0ABX1E8S8</accession>
<dbReference type="PRINTS" id="PR00126">
    <property type="entry name" value="ATPASEGAMMA"/>
</dbReference>
<dbReference type="InterPro" id="IPR000131">
    <property type="entry name" value="ATP_synth_F1_gsu"/>
</dbReference>
<dbReference type="Pfam" id="PF00231">
    <property type="entry name" value="ATP-synt"/>
    <property type="match status" value="1"/>
</dbReference>
<dbReference type="Gene3D" id="1.10.287.80">
    <property type="entry name" value="ATP synthase, gamma subunit, helix hairpin domain"/>
    <property type="match status" value="1"/>
</dbReference>
<evidence type="ECO:0000256" key="1">
    <source>
        <dbReference type="ARBA" id="ARBA00003456"/>
    </source>
</evidence>
<evidence type="ECO:0000256" key="3">
    <source>
        <dbReference type="ARBA" id="ARBA00007681"/>
    </source>
</evidence>
<evidence type="ECO:0000256" key="4">
    <source>
        <dbReference type="ARBA" id="ARBA00022448"/>
    </source>
</evidence>
<keyword evidence="7" id="KW-0472">Membrane</keyword>
<dbReference type="InterPro" id="IPR035968">
    <property type="entry name" value="ATP_synth_F1_ATPase_gsu"/>
</dbReference>
<dbReference type="Proteomes" id="UP000787635">
    <property type="component" value="Unassembled WGS sequence"/>
</dbReference>
<keyword evidence="9" id="KW-0066">ATP synthesis</keyword>
<comment type="function">
    <text evidence="1">Produces ATP from ADP in the presence of a proton gradient across the membrane. The gamma chain is believed to be important in regulating ATPase activity and the flow of protons through the CF(0) complex.</text>
</comment>
<evidence type="ECO:0000256" key="7">
    <source>
        <dbReference type="ARBA" id="ARBA00023136"/>
    </source>
</evidence>
<organism evidence="10 11">
    <name type="scientific">Falsiroseomonas selenitidurans</name>
    <dbReference type="NCBI Taxonomy" id="2716335"/>
    <lineage>
        <taxon>Bacteria</taxon>
        <taxon>Pseudomonadati</taxon>
        <taxon>Pseudomonadota</taxon>
        <taxon>Alphaproteobacteria</taxon>
        <taxon>Acetobacterales</taxon>
        <taxon>Roseomonadaceae</taxon>
        <taxon>Falsiroseomonas</taxon>
    </lineage>
</organism>
<keyword evidence="6" id="KW-0406">Ion transport</keyword>
<keyword evidence="4" id="KW-0813">Transport</keyword>
<dbReference type="SUPFAM" id="SSF52943">
    <property type="entry name" value="ATP synthase (F1-ATPase), gamma subunit"/>
    <property type="match status" value="1"/>
</dbReference>
<gene>
    <name evidence="10" type="ORF">HEQ75_22250</name>
</gene>
<evidence type="ECO:0000256" key="8">
    <source>
        <dbReference type="ARBA" id="ARBA00023196"/>
    </source>
</evidence>
<evidence type="ECO:0000313" key="10">
    <source>
        <dbReference type="EMBL" id="NKC33601.1"/>
    </source>
</evidence>
<evidence type="ECO:0000256" key="2">
    <source>
        <dbReference type="ARBA" id="ARBA00004170"/>
    </source>
</evidence>
<dbReference type="RefSeq" id="WP_168034325.1">
    <property type="nucleotide sequence ID" value="NZ_JAAVNE010000049.1"/>
</dbReference>
<comment type="subcellular location">
    <subcellularLocation>
        <location evidence="2">Membrane</location>
        <topology evidence="2">Peripheral membrane protein</topology>
    </subcellularLocation>
</comment>
<name>A0ABX1E8S8_9PROT</name>
<evidence type="ECO:0000256" key="6">
    <source>
        <dbReference type="ARBA" id="ARBA00023065"/>
    </source>
</evidence>
<keyword evidence="8" id="KW-0139">CF(1)</keyword>
<dbReference type="Gene3D" id="3.40.1380.10">
    <property type="match status" value="1"/>
</dbReference>
<keyword evidence="11" id="KW-1185">Reference proteome</keyword>
<dbReference type="EMBL" id="JAAVNE010000049">
    <property type="protein sequence ID" value="NKC33601.1"/>
    <property type="molecule type" value="Genomic_DNA"/>
</dbReference>
<evidence type="ECO:0000313" key="11">
    <source>
        <dbReference type="Proteomes" id="UP000787635"/>
    </source>
</evidence>
<keyword evidence="5" id="KW-0375">Hydrogen ion transport</keyword>
<evidence type="ECO:0000256" key="5">
    <source>
        <dbReference type="ARBA" id="ARBA00022781"/>
    </source>
</evidence>
<sequence length="281" mass="29415">MTERLGDISARIEGIRQLGAVVNAMRGIAAARARQARDQLAAVDSYAASIAGAISEALALAPAAPTVATPGRALVVFCAEQGFAGAFSERVLESVGADLAASTVLLVGTRGESVAAERGVALGWHAAMPAHSSGVPKLADRIASAIYDRIARGDIGSVEVVFSLWEASRGTHVERQRLLPFDATGMPPPRAGAAPLIYLPPQVLLGDLTADFLHAQLCRAALHAFAAENEARMAAMAAARGQIERRLGTLQGQQRRVRQEEITAEIIELAAGETAGRERQG</sequence>
<comment type="similarity">
    <text evidence="3">Belongs to the ATPase gamma chain family.</text>
</comment>
<protein>
    <submittedName>
        <fullName evidence="10">F0F1 ATP synthase subunit gamma</fullName>
    </submittedName>
</protein>
<proteinExistence type="inferred from homology"/>
<evidence type="ECO:0000256" key="9">
    <source>
        <dbReference type="ARBA" id="ARBA00023310"/>
    </source>
</evidence>
<comment type="caution">
    <text evidence="10">The sequence shown here is derived from an EMBL/GenBank/DDBJ whole genome shotgun (WGS) entry which is preliminary data.</text>
</comment>